<dbReference type="Gene3D" id="3.90.210.10">
    <property type="entry name" value="Heat-Labile Enterotoxin, subunit A"/>
    <property type="match status" value="1"/>
</dbReference>
<dbReference type="EMBL" id="JGVH01000044">
    <property type="protein sequence ID" value="KER02617.1"/>
    <property type="molecule type" value="Genomic_DNA"/>
</dbReference>
<evidence type="ECO:0000313" key="2">
    <source>
        <dbReference type="Proteomes" id="UP000028002"/>
    </source>
</evidence>
<dbReference type="PATRIC" id="fig|1393735.3.peg.2819"/>
<comment type="caution">
    <text evidence="1">The sequence shown here is derived from an EMBL/GenBank/DDBJ whole genome shotgun (WGS) entry which is preliminary data.</text>
</comment>
<dbReference type="SUPFAM" id="SSF56399">
    <property type="entry name" value="ADP-ribosylation"/>
    <property type="match status" value="1"/>
</dbReference>
<proteinExistence type="predicted"/>
<dbReference type="RefSeq" id="WP_021323668.1">
    <property type="nucleotide sequence ID" value="NZ_CAWLUD010000044.1"/>
</dbReference>
<dbReference type="Proteomes" id="UP000028002">
    <property type="component" value="Unassembled WGS sequence"/>
</dbReference>
<organism evidence="1 2">
    <name type="scientific">Photorhabdus temperata subsp. temperata Meg1</name>
    <dbReference type="NCBI Taxonomy" id="1393735"/>
    <lineage>
        <taxon>Bacteria</taxon>
        <taxon>Pseudomonadati</taxon>
        <taxon>Pseudomonadota</taxon>
        <taxon>Gammaproteobacteria</taxon>
        <taxon>Enterobacterales</taxon>
        <taxon>Morganellaceae</taxon>
        <taxon>Photorhabdus</taxon>
    </lineage>
</organism>
<protein>
    <submittedName>
        <fullName evidence="1">Uncharacterized protein</fullName>
    </submittedName>
</protein>
<evidence type="ECO:0000313" key="1">
    <source>
        <dbReference type="EMBL" id="KER02617.1"/>
    </source>
</evidence>
<accession>A0A081RVB4</accession>
<name>A0A081RVB4_PHOTE</name>
<dbReference type="AlphaFoldDB" id="A0A081RVB4"/>
<sequence>MPNNRVAYRADTRPPEQIFNTGFLPRFPGGVRIQEGGQMIGGISTSKELSIAMNYAALYEGYVYAVRANGVDLLEYFVRINASSGVIRNATTQMEIACERILAKDVLAARKVLISGNKRVFSGELYINPLAAEAPELQIIRMLMSSDIAVCEPSFHS</sequence>
<gene>
    <name evidence="1" type="ORF">MEG1DRAFT_02761</name>
</gene>
<reference evidence="1 2" key="1">
    <citation type="submission" date="2014-03" db="EMBL/GenBank/DDBJ databases">
        <title>Draft Genome of Photorhabdus temperata Meg1.</title>
        <authorList>
            <person name="Hurst S.G.IV."/>
            <person name="Morris K."/>
            <person name="Thomas K."/>
            <person name="Tisa L.S."/>
        </authorList>
    </citation>
    <scope>NUCLEOTIDE SEQUENCE [LARGE SCALE GENOMIC DNA]</scope>
    <source>
        <strain evidence="1 2">Meg1</strain>
    </source>
</reference>